<dbReference type="InterPro" id="IPR002347">
    <property type="entry name" value="SDR_fam"/>
</dbReference>
<evidence type="ECO:0000313" key="5">
    <source>
        <dbReference type="Proteomes" id="UP000516957"/>
    </source>
</evidence>
<proteinExistence type="inferred from homology"/>
<dbReference type="PANTHER" id="PTHR44196:SF1">
    <property type="entry name" value="DEHYDROGENASE_REDUCTASE SDR FAMILY MEMBER 7B"/>
    <property type="match status" value="1"/>
</dbReference>
<comment type="caution">
    <text evidence="4">The sequence shown here is derived from an EMBL/GenBank/DDBJ whole genome shotgun (WGS) entry which is preliminary data.</text>
</comment>
<gene>
    <name evidence="4" type="ORF">BKA08_000076</name>
</gene>
<dbReference type="InterPro" id="IPR020904">
    <property type="entry name" value="Sc_DH/Rdtase_CS"/>
</dbReference>
<dbReference type="PRINTS" id="PR00081">
    <property type="entry name" value="GDHRDH"/>
</dbReference>
<sequence>MTQDPRTQAHPFAGRQALVTGGGSGIGAALVRALVDAGADVVAADLDVDAAERVVRAATGPGTARALRLDVTDAAAVQAAVDDVVERGGSIDLLFNNAGITFGGETEDLSLAHWDAIIDVNLRGVVHGVAAAYPHMVRQGAGGTRSGGHIVNTASMGGLMAAGLITSYVATKHAVVGLSLALRTEAAAKGVGVTVLCPAAVETPILDKGHLGRFHGRDYYLKGQGVRRPLDADVLAAQALDAVAADRAMLVTPRQARVAWRIGRLAPGFTGRAATRFVAKQRRLQARRSGRAGAAA</sequence>
<dbReference type="AlphaFoldDB" id="A0A7Y9JPQ0"/>
<dbReference type="InterPro" id="IPR036291">
    <property type="entry name" value="NAD(P)-bd_dom_sf"/>
</dbReference>
<dbReference type="CDD" id="cd05233">
    <property type="entry name" value="SDR_c"/>
    <property type="match status" value="1"/>
</dbReference>
<dbReference type="SUPFAM" id="SSF51735">
    <property type="entry name" value="NAD(P)-binding Rossmann-fold domains"/>
    <property type="match status" value="1"/>
</dbReference>
<protein>
    <submittedName>
        <fullName evidence="4">NAD(P)-dependent dehydrogenase (Short-subunit alcohol dehydrogenase family)</fullName>
    </submittedName>
</protein>
<dbReference type="Proteomes" id="UP000516957">
    <property type="component" value="Unassembled WGS sequence"/>
</dbReference>
<dbReference type="Gene3D" id="3.40.50.720">
    <property type="entry name" value="NAD(P)-binding Rossmann-like Domain"/>
    <property type="match status" value="1"/>
</dbReference>
<evidence type="ECO:0000256" key="3">
    <source>
        <dbReference type="RuleBase" id="RU000363"/>
    </source>
</evidence>
<reference evidence="4 5" key="1">
    <citation type="submission" date="2020-07" db="EMBL/GenBank/DDBJ databases">
        <title>Sequencing the genomes of 1000 actinobacteria strains.</title>
        <authorList>
            <person name="Klenk H.-P."/>
        </authorList>
    </citation>
    <scope>NUCLEOTIDE SEQUENCE [LARGE SCALE GENOMIC DNA]</scope>
    <source>
        <strain evidence="4 5">DSM 18965</strain>
    </source>
</reference>
<keyword evidence="2" id="KW-0560">Oxidoreductase</keyword>
<comment type="similarity">
    <text evidence="1 3">Belongs to the short-chain dehydrogenases/reductases (SDR) family.</text>
</comment>
<keyword evidence="5" id="KW-1185">Reference proteome</keyword>
<evidence type="ECO:0000313" key="4">
    <source>
        <dbReference type="EMBL" id="NYD55838.1"/>
    </source>
</evidence>
<evidence type="ECO:0000256" key="2">
    <source>
        <dbReference type="ARBA" id="ARBA00023002"/>
    </source>
</evidence>
<dbReference type="PRINTS" id="PR00080">
    <property type="entry name" value="SDRFAMILY"/>
</dbReference>
<organism evidence="4 5">
    <name type="scientific">Nocardioides marinisabuli</name>
    <dbReference type="NCBI Taxonomy" id="419476"/>
    <lineage>
        <taxon>Bacteria</taxon>
        <taxon>Bacillati</taxon>
        <taxon>Actinomycetota</taxon>
        <taxon>Actinomycetes</taxon>
        <taxon>Propionibacteriales</taxon>
        <taxon>Nocardioidaceae</taxon>
        <taxon>Nocardioides</taxon>
    </lineage>
</organism>
<dbReference type="GO" id="GO:0016491">
    <property type="term" value="F:oxidoreductase activity"/>
    <property type="evidence" value="ECO:0007669"/>
    <property type="project" value="UniProtKB-KW"/>
</dbReference>
<evidence type="ECO:0000256" key="1">
    <source>
        <dbReference type="ARBA" id="ARBA00006484"/>
    </source>
</evidence>
<dbReference type="Pfam" id="PF00106">
    <property type="entry name" value="adh_short"/>
    <property type="match status" value="1"/>
</dbReference>
<dbReference type="PANTHER" id="PTHR44196">
    <property type="entry name" value="DEHYDROGENASE/REDUCTASE SDR FAMILY MEMBER 7B"/>
    <property type="match status" value="1"/>
</dbReference>
<accession>A0A7Y9JPQ0</accession>
<dbReference type="PROSITE" id="PS00061">
    <property type="entry name" value="ADH_SHORT"/>
    <property type="match status" value="1"/>
</dbReference>
<name>A0A7Y9JPQ0_9ACTN</name>
<dbReference type="FunFam" id="3.40.50.720:FF:000084">
    <property type="entry name" value="Short-chain dehydrogenase reductase"/>
    <property type="match status" value="1"/>
</dbReference>
<dbReference type="RefSeq" id="WP_179613807.1">
    <property type="nucleotide sequence ID" value="NZ_JACCBE010000001.1"/>
</dbReference>
<dbReference type="EMBL" id="JACCBE010000001">
    <property type="protein sequence ID" value="NYD55838.1"/>
    <property type="molecule type" value="Genomic_DNA"/>
</dbReference>
<dbReference type="GO" id="GO:0016020">
    <property type="term" value="C:membrane"/>
    <property type="evidence" value="ECO:0007669"/>
    <property type="project" value="TreeGrafter"/>
</dbReference>